<keyword evidence="3" id="KW-1185">Reference proteome</keyword>
<reference evidence="2 3" key="1">
    <citation type="submission" date="2019-12" db="EMBL/GenBank/DDBJ databases">
        <title>Spirosoma sp. HMF4905 genome sequencing and assembly.</title>
        <authorList>
            <person name="Kang H."/>
            <person name="Cha I."/>
            <person name="Kim H."/>
            <person name="Joh K."/>
        </authorList>
    </citation>
    <scope>NUCLEOTIDE SEQUENCE [LARGE SCALE GENOMIC DNA]</scope>
    <source>
        <strain evidence="2 3">HMF4905</strain>
    </source>
</reference>
<accession>A0A7K1SN24</accession>
<sequence>MYQNTTCDQTGATIADPYSCDHYFECNESGGQRVWVHQDCAPGTHWDRERNICNWPEEANCWEIPLP</sequence>
<dbReference type="PROSITE" id="PS50940">
    <property type="entry name" value="CHIT_BIND_II"/>
    <property type="match status" value="1"/>
</dbReference>
<protein>
    <recommendedName>
        <fullName evidence="1">Chitin-binding type-2 domain-containing protein</fullName>
    </recommendedName>
</protein>
<proteinExistence type="predicted"/>
<dbReference type="InterPro" id="IPR002557">
    <property type="entry name" value="Chitin-bd_dom"/>
</dbReference>
<name>A0A7K1SN24_9BACT</name>
<evidence type="ECO:0000313" key="3">
    <source>
        <dbReference type="Proteomes" id="UP000436006"/>
    </source>
</evidence>
<gene>
    <name evidence="2" type="ORF">GO755_34590</name>
</gene>
<dbReference type="Proteomes" id="UP000436006">
    <property type="component" value="Unassembled WGS sequence"/>
</dbReference>
<dbReference type="RefSeq" id="WP_157590012.1">
    <property type="nucleotide sequence ID" value="NZ_WPIN01000021.1"/>
</dbReference>
<evidence type="ECO:0000259" key="1">
    <source>
        <dbReference type="PROSITE" id="PS50940"/>
    </source>
</evidence>
<evidence type="ECO:0000313" key="2">
    <source>
        <dbReference type="EMBL" id="MVM35204.1"/>
    </source>
</evidence>
<dbReference type="GO" id="GO:0008061">
    <property type="term" value="F:chitin binding"/>
    <property type="evidence" value="ECO:0007669"/>
    <property type="project" value="InterPro"/>
</dbReference>
<comment type="caution">
    <text evidence="2">The sequence shown here is derived from an EMBL/GenBank/DDBJ whole genome shotgun (WGS) entry which is preliminary data.</text>
</comment>
<organism evidence="2 3">
    <name type="scientific">Spirosoma arboris</name>
    <dbReference type="NCBI Taxonomy" id="2682092"/>
    <lineage>
        <taxon>Bacteria</taxon>
        <taxon>Pseudomonadati</taxon>
        <taxon>Bacteroidota</taxon>
        <taxon>Cytophagia</taxon>
        <taxon>Cytophagales</taxon>
        <taxon>Cytophagaceae</taxon>
        <taxon>Spirosoma</taxon>
    </lineage>
</organism>
<dbReference type="SMART" id="SM00494">
    <property type="entry name" value="ChtBD2"/>
    <property type="match status" value="1"/>
</dbReference>
<dbReference type="Pfam" id="PF01607">
    <property type="entry name" value="CBM_14"/>
    <property type="match status" value="1"/>
</dbReference>
<dbReference type="SUPFAM" id="SSF57625">
    <property type="entry name" value="Invertebrate chitin-binding proteins"/>
    <property type="match status" value="1"/>
</dbReference>
<dbReference type="EMBL" id="WPIN01000021">
    <property type="protein sequence ID" value="MVM35204.1"/>
    <property type="molecule type" value="Genomic_DNA"/>
</dbReference>
<dbReference type="AlphaFoldDB" id="A0A7K1SN24"/>
<dbReference type="InterPro" id="IPR036508">
    <property type="entry name" value="Chitin-bd_dom_sf"/>
</dbReference>
<dbReference type="GO" id="GO:0005576">
    <property type="term" value="C:extracellular region"/>
    <property type="evidence" value="ECO:0007669"/>
    <property type="project" value="InterPro"/>
</dbReference>
<feature type="domain" description="Chitin-binding type-2" evidence="1">
    <location>
        <begin position="4"/>
        <end position="63"/>
    </location>
</feature>
<dbReference type="Gene3D" id="2.170.140.10">
    <property type="entry name" value="Chitin binding domain"/>
    <property type="match status" value="1"/>
</dbReference>